<protein>
    <submittedName>
        <fullName evidence="3">p-hydroxybenzoate 3-monooxygenase</fullName>
    </submittedName>
</protein>
<name>A0A4R2IY57_9ACTN</name>
<evidence type="ECO:0000259" key="2">
    <source>
        <dbReference type="Pfam" id="PF01494"/>
    </source>
</evidence>
<dbReference type="PRINTS" id="PR00420">
    <property type="entry name" value="RNGMNOXGNASE"/>
</dbReference>
<dbReference type="GO" id="GO:0071949">
    <property type="term" value="F:FAD binding"/>
    <property type="evidence" value="ECO:0007669"/>
    <property type="project" value="InterPro"/>
</dbReference>
<accession>A0A4R2IY57</accession>
<dbReference type="Pfam" id="PF01494">
    <property type="entry name" value="FAD_binding_3"/>
    <property type="match status" value="1"/>
</dbReference>
<dbReference type="OrthoDB" id="9791689at2"/>
<proteinExistence type="predicted"/>
<evidence type="ECO:0000313" key="4">
    <source>
        <dbReference type="Proteomes" id="UP000295573"/>
    </source>
</evidence>
<dbReference type="PANTHER" id="PTHR43476">
    <property type="entry name" value="3-(3-HYDROXY-PHENYL)PROPIONATE/3-HYDROXYCINNAMIC ACID HYDROXYLASE"/>
    <property type="match status" value="1"/>
</dbReference>
<comment type="caution">
    <text evidence="3">The sequence shown here is derived from an EMBL/GenBank/DDBJ whole genome shotgun (WGS) entry which is preliminary data.</text>
</comment>
<dbReference type="PANTHER" id="PTHR43476:SF5">
    <property type="entry name" value="FAD-DEPENDENT MONOOXYGENASE"/>
    <property type="match status" value="1"/>
</dbReference>
<dbReference type="GO" id="GO:0004497">
    <property type="term" value="F:monooxygenase activity"/>
    <property type="evidence" value="ECO:0007669"/>
    <property type="project" value="UniProtKB-KW"/>
</dbReference>
<dbReference type="NCBIfam" id="NF006091">
    <property type="entry name" value="PRK08243.1"/>
    <property type="match status" value="1"/>
</dbReference>
<dbReference type="Gene3D" id="3.30.9.10">
    <property type="entry name" value="D-Amino Acid Oxidase, subunit A, domain 2"/>
    <property type="match status" value="1"/>
</dbReference>
<evidence type="ECO:0000313" key="3">
    <source>
        <dbReference type="EMBL" id="TCO50287.1"/>
    </source>
</evidence>
<dbReference type="Gene3D" id="3.50.50.60">
    <property type="entry name" value="FAD/NAD(P)-binding domain"/>
    <property type="match status" value="1"/>
</dbReference>
<dbReference type="InterPro" id="IPR002938">
    <property type="entry name" value="FAD-bd"/>
</dbReference>
<dbReference type="SUPFAM" id="SSF51905">
    <property type="entry name" value="FAD/NAD(P)-binding domain"/>
    <property type="match status" value="1"/>
</dbReference>
<dbReference type="Proteomes" id="UP000295573">
    <property type="component" value="Unassembled WGS sequence"/>
</dbReference>
<dbReference type="EMBL" id="SLWR01000002">
    <property type="protein sequence ID" value="TCO50287.1"/>
    <property type="molecule type" value="Genomic_DNA"/>
</dbReference>
<reference evidence="3 4" key="1">
    <citation type="journal article" date="2015" name="Stand. Genomic Sci.">
        <title>Genomic Encyclopedia of Bacterial and Archaeal Type Strains, Phase III: the genomes of soil and plant-associated and newly described type strains.</title>
        <authorList>
            <person name="Whitman W.B."/>
            <person name="Woyke T."/>
            <person name="Klenk H.P."/>
            <person name="Zhou Y."/>
            <person name="Lilburn T.G."/>
            <person name="Beck B.J."/>
            <person name="De Vos P."/>
            <person name="Vandamme P."/>
            <person name="Eisen J.A."/>
            <person name="Garrity G."/>
            <person name="Hugenholtz P."/>
            <person name="Kyrpides N.C."/>
        </authorList>
    </citation>
    <scope>NUCLEOTIDE SEQUENCE [LARGE SCALE GENOMIC DNA]</scope>
    <source>
        <strain evidence="3 4">VKM Ac-2541</strain>
    </source>
</reference>
<organism evidence="3 4">
    <name type="scientific">Kribbella antiqua</name>
    <dbReference type="NCBI Taxonomy" id="2512217"/>
    <lineage>
        <taxon>Bacteria</taxon>
        <taxon>Bacillati</taxon>
        <taxon>Actinomycetota</taxon>
        <taxon>Actinomycetes</taxon>
        <taxon>Propionibacteriales</taxon>
        <taxon>Kribbellaceae</taxon>
        <taxon>Kribbella</taxon>
    </lineage>
</organism>
<dbReference type="RefSeq" id="WP_132145525.1">
    <property type="nucleotide sequence ID" value="NZ_SLWR01000002.1"/>
</dbReference>
<dbReference type="SUPFAM" id="SSF54373">
    <property type="entry name" value="FAD-linked reductases, C-terminal domain"/>
    <property type="match status" value="1"/>
</dbReference>
<dbReference type="AlphaFoldDB" id="A0A4R2IY57"/>
<keyword evidence="4" id="KW-1185">Reference proteome</keyword>
<evidence type="ECO:0000256" key="1">
    <source>
        <dbReference type="ARBA" id="ARBA00023002"/>
    </source>
</evidence>
<feature type="domain" description="FAD-binding" evidence="2">
    <location>
        <begin position="5"/>
        <end position="340"/>
    </location>
</feature>
<gene>
    <name evidence="3" type="ORF">EV646_102361</name>
</gene>
<keyword evidence="3" id="KW-0503">Monooxygenase</keyword>
<keyword evidence="1" id="KW-0560">Oxidoreductase</keyword>
<dbReference type="InterPro" id="IPR050631">
    <property type="entry name" value="PheA/TfdB_FAD_monoxygenase"/>
</dbReference>
<sequence>MIGSTRVGIVGGGPAGLMLSHLLQVAGIDSIVIETRSREEIEQTHRAGILERDSVRLLVESGVSDRVLREGHEHQGIDLRFGGVSHRIDFQGLVGASVWLYPQTDVFIDLASARERDGGDVRYGVTETAVVDVTSDRPGMLFTDAEGVRQEVRCDVLVGADGSHSMTRSTVVDRKDYFRQYPFAWFGILCEAPPSAPELIYTRSERGFALISQRTDSVQRMYFQCSPDESVDDWSEDRIWAELQARLAGADGFTLKEGRIFDKTVLPFRSYVCEPLRYGNLVLAGDAAHTVPPTGAKGLNLALADVRVLAEVLESAVLKNDKAALDSYTARALDRVWKAQYFSNWMTTMLHALPDASDFDVRRQLAELTAVVDSEHASRYLAECYTGWPTP</sequence>
<dbReference type="InterPro" id="IPR036188">
    <property type="entry name" value="FAD/NAD-bd_sf"/>
</dbReference>